<dbReference type="InterPro" id="IPR001611">
    <property type="entry name" value="Leu-rich_rpt"/>
</dbReference>
<feature type="domain" description="UBX" evidence="3">
    <location>
        <begin position="247"/>
        <end position="331"/>
    </location>
</feature>
<accession>A0A8H7VF65</accession>
<reference evidence="4 5" key="1">
    <citation type="submission" date="2020-12" db="EMBL/GenBank/DDBJ databases">
        <title>Metabolic potential, ecology and presence of endohyphal bacteria is reflected in genomic diversity of Mucoromycotina.</title>
        <authorList>
            <person name="Muszewska A."/>
            <person name="Okrasinska A."/>
            <person name="Steczkiewicz K."/>
            <person name="Drgas O."/>
            <person name="Orlowska M."/>
            <person name="Perlinska-Lenart U."/>
            <person name="Aleksandrzak-Piekarczyk T."/>
            <person name="Szatraj K."/>
            <person name="Zielenkiewicz U."/>
            <person name="Pilsyk S."/>
            <person name="Malc E."/>
            <person name="Mieczkowski P."/>
            <person name="Kruszewska J.S."/>
            <person name="Biernat P."/>
            <person name="Pawlowska J."/>
        </authorList>
    </citation>
    <scope>NUCLEOTIDE SEQUENCE [LARGE SCALE GENOMIC DNA]</scope>
    <source>
        <strain evidence="4 5">CBS 142.35</strain>
    </source>
</reference>
<dbReference type="SUPFAM" id="SSF46934">
    <property type="entry name" value="UBA-like"/>
    <property type="match status" value="1"/>
</dbReference>
<dbReference type="SUPFAM" id="SSF52047">
    <property type="entry name" value="RNI-like"/>
    <property type="match status" value="2"/>
</dbReference>
<dbReference type="InterPro" id="IPR009060">
    <property type="entry name" value="UBA-like_sf"/>
</dbReference>
<organism evidence="4 5">
    <name type="scientific">Circinella minor</name>
    <dbReference type="NCBI Taxonomy" id="1195481"/>
    <lineage>
        <taxon>Eukaryota</taxon>
        <taxon>Fungi</taxon>
        <taxon>Fungi incertae sedis</taxon>
        <taxon>Mucoromycota</taxon>
        <taxon>Mucoromycotina</taxon>
        <taxon>Mucoromycetes</taxon>
        <taxon>Mucorales</taxon>
        <taxon>Lichtheimiaceae</taxon>
        <taxon>Circinella</taxon>
    </lineage>
</organism>
<name>A0A8H7VF65_9FUNG</name>
<dbReference type="SMART" id="SM00166">
    <property type="entry name" value="UBX"/>
    <property type="match status" value="1"/>
</dbReference>
<dbReference type="Pfam" id="PF25372">
    <property type="entry name" value="DUF7885"/>
    <property type="match status" value="1"/>
</dbReference>
<sequence length="937" mass="106765">MEPSLNNNNNKKDDNVNNFDDKLAQLLGLGFDIEVCRAALSHNDSIQSATEWILGNESAQSISSTTSQPVLSLRSETSSSSPPLIQQQEPLASMAQHQIPLSTENTHVSSINRLEDNKEVEETNRLREESMKLTREAKMEKKRDREARERTLAQIKEDKERRKLFKNTQIINENNNRTPRPMDDQPNKISEYEKTQQEIRKQKRLDRESKNKALKEIQQDRENMKLRHQPVNRSSLSTIGTSSKPINNKNNALIQFKLSNGSTVRKQFPANAFLSELYAFAREKENEIENIAMGNNPLRLISAFPKQEFIEGEKLITVQAAGFIPNVSLNVIRPIVRDRNNDIVMQDIEQEENENQHAEEEEEENDIDMPDAINNNLGIPTHEFQRLQQHQGQNTHWNWGTQGHSLLSTDNNNNNTNEHGEEHGEEEEEHDESINRQNMLSAIERRNISILDQEKQQIDSVHSRGKVRDIRSLRDTCAISVAGFLTQPTLEAHTRIKHLLYASPKVSELLLLELIHTRKLERSSMKRLADHCYLQNVCLDSYIYATDSLLQELSLSNSSSTITKLSLKGCDVITDSGIRYIEVGLKNLEYLDASHCKMTNKGIKSLTKLSQLQYLNLSKTKISDIGFHFMMENAHFKDNLQVLLMDGCQGIKSNNTFLLINNAFPKLVTLGLASTGISQQTSVLYPKLKCLQCLDVSNTNLTDEDAIRIICNYKSLRELKLSGCHQITLRGLGYFARDLQNLEMIQFPSREHDLDSVLPRYAELPLRYLDLTSFQITDEGANSIARMKKLQYLSLDGTKLTDEGVSKFSGLIDLRKLFLDRTNISDEGLSQLKGLCKLNTLSLSRTQVTNSLLILLGDFEKTGFTRSLSTLNLAQCQHISDKGIQGLKGMINLKNINLDHTNVSRQCLRHLKNLEYLKPVRLLGIERDEEEEEIVLV</sequence>
<dbReference type="Gene3D" id="1.10.8.10">
    <property type="entry name" value="DNA helicase RuvA subunit, C-terminal domain"/>
    <property type="match status" value="1"/>
</dbReference>
<dbReference type="OrthoDB" id="120976at2759"/>
<dbReference type="InterPro" id="IPR029071">
    <property type="entry name" value="Ubiquitin-like_domsf"/>
</dbReference>
<dbReference type="Pfam" id="PF00789">
    <property type="entry name" value="UBX"/>
    <property type="match status" value="1"/>
</dbReference>
<dbReference type="PROSITE" id="PS50033">
    <property type="entry name" value="UBX"/>
    <property type="match status" value="1"/>
</dbReference>
<evidence type="ECO:0000259" key="3">
    <source>
        <dbReference type="PROSITE" id="PS50033"/>
    </source>
</evidence>
<feature type="compositionally biased region" description="Polar residues" evidence="1">
    <location>
        <begin position="386"/>
        <end position="408"/>
    </location>
</feature>
<dbReference type="Pfam" id="PF13516">
    <property type="entry name" value="LRR_6"/>
    <property type="match status" value="3"/>
</dbReference>
<feature type="compositionally biased region" description="Acidic residues" evidence="1">
    <location>
        <begin position="351"/>
        <end position="369"/>
    </location>
</feature>
<dbReference type="EMBL" id="JAEPRB010000243">
    <property type="protein sequence ID" value="KAG2218240.1"/>
    <property type="molecule type" value="Genomic_DNA"/>
</dbReference>
<dbReference type="PANTHER" id="PTHR13318">
    <property type="entry name" value="PARTNER OF PAIRED, ISOFORM B-RELATED"/>
    <property type="match status" value="1"/>
</dbReference>
<protein>
    <recommendedName>
        <fullName evidence="6">UBX domain-containing protein</fullName>
    </recommendedName>
</protein>
<dbReference type="Gene3D" id="3.10.20.90">
    <property type="entry name" value="Phosphatidylinositol 3-kinase Catalytic Subunit, Chain A, domain 1"/>
    <property type="match status" value="1"/>
</dbReference>
<dbReference type="PROSITE" id="PS50030">
    <property type="entry name" value="UBA"/>
    <property type="match status" value="1"/>
</dbReference>
<dbReference type="InterPro" id="IPR015940">
    <property type="entry name" value="UBA"/>
</dbReference>
<dbReference type="Gene3D" id="3.80.10.10">
    <property type="entry name" value="Ribonuclease Inhibitor"/>
    <property type="match status" value="4"/>
</dbReference>
<keyword evidence="5" id="KW-1185">Reference proteome</keyword>
<comment type="caution">
    <text evidence="4">The sequence shown here is derived from an EMBL/GenBank/DDBJ whole genome shotgun (WGS) entry which is preliminary data.</text>
</comment>
<gene>
    <name evidence="4" type="ORF">INT45_002759</name>
</gene>
<dbReference type="GO" id="GO:0019005">
    <property type="term" value="C:SCF ubiquitin ligase complex"/>
    <property type="evidence" value="ECO:0007669"/>
    <property type="project" value="TreeGrafter"/>
</dbReference>
<dbReference type="InterPro" id="IPR001012">
    <property type="entry name" value="UBX_dom"/>
</dbReference>
<dbReference type="CDD" id="cd01767">
    <property type="entry name" value="UBX"/>
    <property type="match status" value="1"/>
</dbReference>
<feature type="compositionally biased region" description="Polar residues" evidence="1">
    <location>
        <begin position="59"/>
        <end position="68"/>
    </location>
</feature>
<evidence type="ECO:0000313" key="5">
    <source>
        <dbReference type="Proteomes" id="UP000646827"/>
    </source>
</evidence>
<feature type="region of interest" description="Disordered" evidence="1">
    <location>
        <begin position="351"/>
        <end position="434"/>
    </location>
</feature>
<dbReference type="AlphaFoldDB" id="A0A8H7VF65"/>
<dbReference type="InterPro" id="IPR057207">
    <property type="entry name" value="FBXL15_LRR"/>
</dbReference>
<dbReference type="InterPro" id="IPR006553">
    <property type="entry name" value="Leu-rich_rpt_Cys-con_subtyp"/>
</dbReference>
<proteinExistence type="predicted"/>
<dbReference type="GO" id="GO:0031146">
    <property type="term" value="P:SCF-dependent proteasomal ubiquitin-dependent protein catabolic process"/>
    <property type="evidence" value="ECO:0007669"/>
    <property type="project" value="TreeGrafter"/>
</dbReference>
<evidence type="ECO:0008006" key="6">
    <source>
        <dbReference type="Google" id="ProtNLM"/>
    </source>
</evidence>
<dbReference type="SUPFAM" id="SSF54236">
    <property type="entry name" value="Ubiquitin-like"/>
    <property type="match status" value="1"/>
</dbReference>
<feature type="region of interest" description="Disordered" evidence="1">
    <location>
        <begin position="59"/>
        <end position="85"/>
    </location>
</feature>
<dbReference type="Proteomes" id="UP000646827">
    <property type="component" value="Unassembled WGS sequence"/>
</dbReference>
<feature type="domain" description="UBA" evidence="2">
    <location>
        <begin position="18"/>
        <end position="56"/>
    </location>
</feature>
<evidence type="ECO:0000259" key="2">
    <source>
        <dbReference type="PROSITE" id="PS50030"/>
    </source>
</evidence>
<evidence type="ECO:0000256" key="1">
    <source>
        <dbReference type="SAM" id="MobiDB-lite"/>
    </source>
</evidence>
<feature type="compositionally biased region" description="Low complexity" evidence="1">
    <location>
        <begin position="69"/>
        <end position="84"/>
    </location>
</feature>
<dbReference type="InterPro" id="IPR032675">
    <property type="entry name" value="LRR_dom_sf"/>
</dbReference>
<evidence type="ECO:0000313" key="4">
    <source>
        <dbReference type="EMBL" id="KAG2218240.1"/>
    </source>
</evidence>
<dbReference type="SMART" id="SM00367">
    <property type="entry name" value="LRR_CC"/>
    <property type="match status" value="5"/>
</dbReference>